<proteinExistence type="predicted"/>
<dbReference type="InterPro" id="IPR027417">
    <property type="entry name" value="P-loop_NTPase"/>
</dbReference>
<keyword evidence="2" id="KW-1185">Reference proteome</keyword>
<dbReference type="RefSeq" id="WP_202337508.1">
    <property type="nucleotide sequence ID" value="NZ_CP068439.1"/>
</dbReference>
<dbReference type="Pfam" id="PF13177">
    <property type="entry name" value="DNA_pol3_delta2"/>
    <property type="match status" value="1"/>
</dbReference>
<protein>
    <submittedName>
        <fullName evidence="1">DNA polymerase III subunit delta</fullName>
    </submittedName>
</protein>
<dbReference type="InterPro" id="IPR050238">
    <property type="entry name" value="DNA_Rep/Repair_Clamp_Loader"/>
</dbReference>
<evidence type="ECO:0000313" key="1">
    <source>
        <dbReference type="EMBL" id="QQX77616.1"/>
    </source>
</evidence>
<dbReference type="PANTHER" id="PTHR11669">
    <property type="entry name" value="REPLICATION FACTOR C / DNA POLYMERASE III GAMMA-TAU SUBUNIT"/>
    <property type="match status" value="1"/>
</dbReference>
<dbReference type="SUPFAM" id="SSF52540">
    <property type="entry name" value="P-loop containing nucleoside triphosphate hydrolases"/>
    <property type="match status" value="1"/>
</dbReference>
<sequence>MDFSEVIGHQHIKSHLSATIENGRIPHAQLFAGVNGSGLLPMAIAYASELLCSQFEKGSPESISCKNKVSKLAHPDLHFVYPVNTSDIAKKNAISDNYAEGWRSFVLNNPYASLFEWLQSIGIEKKQGNISKYEAENISKKLSLKAFEGGYKVMIIWMADNMNSECANKILKLVEEPTEKTVLLLLTEREEQIITTIRSRCQKLTFPLLSEADISENLVQKLQINESLALQTARRSRGDFNKALQLLEETGEDEIFEKWFISWVRTAFRAKGNKGAINNLLDWSDELAGQGRETQKKFLAYCIEVFRQALLKNYNADSLLFFKANDSSFSLPKFAPFVHQNNIFEINSALEDASYHIERNGNAKIIFTDLSIKLTRLIHQAELS</sequence>
<evidence type="ECO:0000313" key="2">
    <source>
        <dbReference type="Proteomes" id="UP000629420"/>
    </source>
</evidence>
<reference evidence="1 2" key="1">
    <citation type="submission" date="2021-01" db="EMBL/GenBank/DDBJ databases">
        <title>Aequorivita sp. strain KX20305, a bacterium isolated from the sediment collected at a cold seep field in South China Sea.</title>
        <authorList>
            <person name="Zhang H."/>
            <person name="Li C."/>
        </authorList>
    </citation>
    <scope>NUCLEOTIDE SEQUENCE [LARGE SCALE GENOMIC DNA]</scope>
    <source>
        <strain evidence="1 2">KX20305</strain>
    </source>
</reference>
<accession>A0ABX7DTY9</accession>
<dbReference type="Gene3D" id="3.40.50.300">
    <property type="entry name" value="P-loop containing nucleotide triphosphate hydrolases"/>
    <property type="match status" value="1"/>
</dbReference>
<dbReference type="PANTHER" id="PTHR11669:SF8">
    <property type="entry name" value="DNA POLYMERASE III SUBUNIT DELTA"/>
    <property type="match status" value="1"/>
</dbReference>
<name>A0ABX7DTY9_9FLAO</name>
<organism evidence="1 2">
    <name type="scientific">Aequorivita iocasae</name>
    <dbReference type="NCBI Taxonomy" id="2803865"/>
    <lineage>
        <taxon>Bacteria</taxon>
        <taxon>Pseudomonadati</taxon>
        <taxon>Bacteroidota</taxon>
        <taxon>Flavobacteriia</taxon>
        <taxon>Flavobacteriales</taxon>
        <taxon>Flavobacteriaceae</taxon>
        <taxon>Aequorivita</taxon>
    </lineage>
</organism>
<gene>
    <name evidence="1" type="ORF">JK629_04945</name>
</gene>
<dbReference type="Proteomes" id="UP000629420">
    <property type="component" value="Chromosome"/>
</dbReference>
<dbReference type="EMBL" id="CP068439">
    <property type="protein sequence ID" value="QQX77616.1"/>
    <property type="molecule type" value="Genomic_DNA"/>
</dbReference>